<feature type="transmembrane region" description="Helical" evidence="7">
    <location>
        <begin position="188"/>
        <end position="208"/>
    </location>
</feature>
<accession>A0A1G7BP66</accession>
<evidence type="ECO:0000256" key="2">
    <source>
        <dbReference type="ARBA" id="ARBA00007362"/>
    </source>
</evidence>
<dbReference type="InterPro" id="IPR000620">
    <property type="entry name" value="EamA_dom"/>
</dbReference>
<feature type="transmembrane region" description="Helical" evidence="7">
    <location>
        <begin position="12"/>
        <end position="34"/>
    </location>
</feature>
<feature type="transmembrane region" description="Helical" evidence="7">
    <location>
        <begin position="105"/>
        <end position="123"/>
    </location>
</feature>
<feature type="transmembrane region" description="Helical" evidence="7">
    <location>
        <begin position="130"/>
        <end position="150"/>
    </location>
</feature>
<dbReference type="Proteomes" id="UP000198546">
    <property type="component" value="Chromosome i"/>
</dbReference>
<feature type="transmembrane region" description="Helical" evidence="7">
    <location>
        <begin position="49"/>
        <end position="68"/>
    </location>
</feature>
<evidence type="ECO:0000256" key="4">
    <source>
        <dbReference type="ARBA" id="ARBA00022692"/>
    </source>
</evidence>
<dbReference type="Gene3D" id="1.10.3730.20">
    <property type="match status" value="1"/>
</dbReference>
<evidence type="ECO:0000259" key="8">
    <source>
        <dbReference type="Pfam" id="PF00892"/>
    </source>
</evidence>
<sequence length="308" mass="31590">MLSAVHPATRARTLRLGVIACAVSALAYGFLVLFGRQAFATGASIPTVIGWRFAIASAVLVLVVVVARRPWGRGRQVWQPLLMGAVVYALQNTLFFFALQRIPAGLTSLLLYTMPVMVVLLDLARRRLRLSVPLVVAVLLALLGVGATMLGPIGALSPTGVGAGLLSAVVFTVYYVSMDTLPPDTDWVASSALVCCGTAATQVGVGVLTGTFDPTPGPSVLVAVVPMALVCTVLALSLLMTGVRWAGASVAAVVSCLEPVSSVVIGVTALGDPFGPPQAIGAAMVVAAVVVISLQRSPVPVVVTPVAD</sequence>
<name>A0A1G7BP66_9ACTN</name>
<feature type="domain" description="EamA" evidence="8">
    <location>
        <begin position="16"/>
        <end position="146"/>
    </location>
</feature>
<evidence type="ECO:0000256" key="1">
    <source>
        <dbReference type="ARBA" id="ARBA00004651"/>
    </source>
</evidence>
<keyword evidence="5 7" id="KW-1133">Transmembrane helix</keyword>
<feature type="transmembrane region" description="Helical" evidence="7">
    <location>
        <begin position="80"/>
        <end position="99"/>
    </location>
</feature>
<dbReference type="STRING" id="675864.SAMN04489747_3023"/>
<reference evidence="9 10" key="1">
    <citation type="submission" date="2016-10" db="EMBL/GenBank/DDBJ databases">
        <authorList>
            <person name="de Groot N.N."/>
        </authorList>
    </citation>
    <scope>NUCLEOTIDE SEQUENCE [LARGE SCALE GENOMIC DNA]</scope>
    <source>
        <strain evidence="9 10">MON 2.2</strain>
    </source>
</reference>
<dbReference type="PANTHER" id="PTHR42920:SF11">
    <property type="entry name" value="INNER MEMBRANE PROTEIN YTFF"/>
    <property type="match status" value="1"/>
</dbReference>
<dbReference type="InterPro" id="IPR051258">
    <property type="entry name" value="Diverse_Substrate_Transporter"/>
</dbReference>
<evidence type="ECO:0000313" key="9">
    <source>
        <dbReference type="EMBL" id="SDE28884.1"/>
    </source>
</evidence>
<feature type="domain" description="EamA" evidence="8">
    <location>
        <begin position="160"/>
        <end position="293"/>
    </location>
</feature>
<keyword evidence="3" id="KW-1003">Cell membrane</keyword>
<evidence type="ECO:0000256" key="5">
    <source>
        <dbReference type="ARBA" id="ARBA00022989"/>
    </source>
</evidence>
<dbReference type="SUPFAM" id="SSF103481">
    <property type="entry name" value="Multidrug resistance efflux transporter EmrE"/>
    <property type="match status" value="2"/>
</dbReference>
<protein>
    <submittedName>
        <fullName evidence="9">Threonine/homoserine efflux transporter RhtA</fullName>
    </submittedName>
</protein>
<dbReference type="Pfam" id="PF00892">
    <property type="entry name" value="EamA"/>
    <property type="match status" value="2"/>
</dbReference>
<evidence type="ECO:0000256" key="3">
    <source>
        <dbReference type="ARBA" id="ARBA00022475"/>
    </source>
</evidence>
<comment type="similarity">
    <text evidence="2">Belongs to the EamA transporter family.</text>
</comment>
<evidence type="ECO:0000256" key="6">
    <source>
        <dbReference type="ARBA" id="ARBA00023136"/>
    </source>
</evidence>
<feature type="transmembrane region" description="Helical" evidence="7">
    <location>
        <begin position="220"/>
        <end position="239"/>
    </location>
</feature>
<dbReference type="GO" id="GO:0005886">
    <property type="term" value="C:plasma membrane"/>
    <property type="evidence" value="ECO:0007669"/>
    <property type="project" value="UniProtKB-SubCell"/>
</dbReference>
<proteinExistence type="inferred from homology"/>
<feature type="transmembrane region" description="Helical" evidence="7">
    <location>
        <begin position="276"/>
        <end position="294"/>
    </location>
</feature>
<keyword evidence="6 7" id="KW-0472">Membrane</keyword>
<comment type="subcellular location">
    <subcellularLocation>
        <location evidence="1">Cell membrane</location>
        <topology evidence="1">Multi-pass membrane protein</topology>
    </subcellularLocation>
</comment>
<evidence type="ECO:0000256" key="7">
    <source>
        <dbReference type="SAM" id="Phobius"/>
    </source>
</evidence>
<dbReference type="InterPro" id="IPR037185">
    <property type="entry name" value="EmrE-like"/>
</dbReference>
<organism evidence="9 10">
    <name type="scientific">Auraticoccus monumenti</name>
    <dbReference type="NCBI Taxonomy" id="675864"/>
    <lineage>
        <taxon>Bacteria</taxon>
        <taxon>Bacillati</taxon>
        <taxon>Actinomycetota</taxon>
        <taxon>Actinomycetes</taxon>
        <taxon>Propionibacteriales</taxon>
        <taxon>Propionibacteriaceae</taxon>
        <taxon>Auraticoccus</taxon>
    </lineage>
</organism>
<feature type="transmembrane region" description="Helical" evidence="7">
    <location>
        <begin position="246"/>
        <end position="270"/>
    </location>
</feature>
<keyword evidence="10" id="KW-1185">Reference proteome</keyword>
<feature type="transmembrane region" description="Helical" evidence="7">
    <location>
        <begin position="156"/>
        <end position="176"/>
    </location>
</feature>
<dbReference type="EMBL" id="LT629688">
    <property type="protein sequence ID" value="SDE28884.1"/>
    <property type="molecule type" value="Genomic_DNA"/>
</dbReference>
<dbReference type="PANTHER" id="PTHR42920">
    <property type="entry name" value="OS03G0707200 PROTEIN-RELATED"/>
    <property type="match status" value="1"/>
</dbReference>
<evidence type="ECO:0000313" key="10">
    <source>
        <dbReference type="Proteomes" id="UP000198546"/>
    </source>
</evidence>
<gene>
    <name evidence="9" type="ORF">SAMN04489747_3023</name>
</gene>
<keyword evidence="4 7" id="KW-0812">Transmembrane</keyword>
<dbReference type="AlphaFoldDB" id="A0A1G7BP66"/>